<proteinExistence type="predicted"/>
<name>A0ABP4NCC6_9ACTN</name>
<evidence type="ECO:0000313" key="2">
    <source>
        <dbReference type="Proteomes" id="UP001500363"/>
    </source>
</evidence>
<protein>
    <submittedName>
        <fullName evidence="1">Uncharacterized protein</fullName>
    </submittedName>
</protein>
<gene>
    <name evidence="1" type="ORF">GCM10009741_75750</name>
</gene>
<organism evidence="1 2">
    <name type="scientific">Kribbella lupini</name>
    <dbReference type="NCBI Taxonomy" id="291602"/>
    <lineage>
        <taxon>Bacteria</taxon>
        <taxon>Bacillati</taxon>
        <taxon>Actinomycetota</taxon>
        <taxon>Actinomycetes</taxon>
        <taxon>Propionibacteriales</taxon>
        <taxon>Kribbellaceae</taxon>
        <taxon>Kribbella</taxon>
    </lineage>
</organism>
<evidence type="ECO:0000313" key="1">
    <source>
        <dbReference type="EMBL" id="GAA1559538.1"/>
    </source>
</evidence>
<keyword evidence="2" id="KW-1185">Reference proteome</keyword>
<accession>A0ABP4NCC6</accession>
<comment type="caution">
    <text evidence="1">The sequence shown here is derived from an EMBL/GenBank/DDBJ whole genome shotgun (WGS) entry which is preliminary data.</text>
</comment>
<reference evidence="2" key="1">
    <citation type="journal article" date="2019" name="Int. J. Syst. Evol. Microbiol.">
        <title>The Global Catalogue of Microorganisms (GCM) 10K type strain sequencing project: providing services to taxonomists for standard genome sequencing and annotation.</title>
        <authorList>
            <consortium name="The Broad Institute Genomics Platform"/>
            <consortium name="The Broad Institute Genome Sequencing Center for Infectious Disease"/>
            <person name="Wu L."/>
            <person name="Ma J."/>
        </authorList>
    </citation>
    <scope>NUCLEOTIDE SEQUENCE [LARGE SCALE GENOMIC DNA]</scope>
    <source>
        <strain evidence="2">JCM 14303</strain>
    </source>
</reference>
<dbReference type="Proteomes" id="UP001500363">
    <property type="component" value="Unassembled WGS sequence"/>
</dbReference>
<sequence length="61" mass="6299">MHGAGLAVTSVINNTGFGTFGPFTTENADRLRQQIAVDVSAVVDNSRAVAACCPAPKPPAW</sequence>
<dbReference type="EMBL" id="BAAANC010000005">
    <property type="protein sequence ID" value="GAA1559538.1"/>
    <property type="molecule type" value="Genomic_DNA"/>
</dbReference>